<keyword evidence="5" id="KW-0077">Bacteriochlorophyll biosynthesis</keyword>
<protein>
    <submittedName>
        <fullName evidence="6">Chitin deacetylase</fullName>
    </submittedName>
</protein>
<evidence type="ECO:0000256" key="5">
    <source>
        <dbReference type="ARBA" id="ARBA00023181"/>
    </source>
</evidence>
<evidence type="ECO:0000256" key="1">
    <source>
        <dbReference type="ARBA" id="ARBA00003128"/>
    </source>
</evidence>
<evidence type="ECO:0000313" key="7">
    <source>
        <dbReference type="Proteomes" id="UP000030960"/>
    </source>
</evidence>
<comment type="function">
    <text evidence="1">Required for bacteriochlorophyll biosynthesis. Directly involved in the assembly of both the B875 and B800-850 pigment-protein complexes.</text>
</comment>
<dbReference type="GeneID" id="66503666"/>
<comment type="caution">
    <text evidence="6">The sequence shown here is derived from an EMBL/GenBank/DDBJ whole genome shotgun (WGS) entry which is preliminary data.</text>
</comment>
<reference evidence="6 7" key="1">
    <citation type="submission" date="2014-10" db="EMBL/GenBank/DDBJ databases">
        <title>Genome sequence of Ponticoccus sp. strain UMTAT08 isolated from clonal culture of toxic dinoflagellate Alexandrium tamiyavanichii.</title>
        <authorList>
            <person name="Gan H.Y."/>
            <person name="Muhd D.-D."/>
            <person name="Mohd Noor M.E."/>
            <person name="Yeong Y.S."/>
            <person name="Usup G."/>
        </authorList>
    </citation>
    <scope>NUCLEOTIDE SEQUENCE [LARGE SCALE GENOMIC DNA]</scope>
    <source>
        <strain evidence="6 7">UMTAT08</strain>
    </source>
</reference>
<proteinExistence type="inferred from homology"/>
<evidence type="ECO:0000256" key="3">
    <source>
        <dbReference type="ARBA" id="ARBA00022531"/>
    </source>
</evidence>
<dbReference type="GO" id="GO:0030494">
    <property type="term" value="P:bacteriochlorophyll biosynthetic process"/>
    <property type="evidence" value="ECO:0007669"/>
    <property type="project" value="UniProtKB-KW"/>
</dbReference>
<dbReference type="OrthoDB" id="7872505at2"/>
<accession>A0A225Q5F2</accession>
<comment type="similarity">
    <text evidence="2">Belongs to the PufQ family.</text>
</comment>
<dbReference type="EMBL" id="JSUQ01000023">
    <property type="protein sequence ID" value="KHQ50715.1"/>
    <property type="molecule type" value="Genomic_DNA"/>
</dbReference>
<sequence length="74" mass="8578">MTDVTSSSLGQTHVRRRRRAEFHVYFTLIFLLALPSETIGWARAVIRQRSLNLHGPLARAWREADRITPMIFSV</sequence>
<dbReference type="InterPro" id="IPR008800">
    <property type="entry name" value="PufQ_cyt-su"/>
</dbReference>
<gene>
    <name evidence="6" type="ORF">OA50_04784</name>
</gene>
<dbReference type="Proteomes" id="UP000030960">
    <property type="component" value="Unassembled WGS sequence"/>
</dbReference>
<keyword evidence="4" id="KW-0149">Chlorophyll biosynthesis</keyword>
<evidence type="ECO:0000313" key="6">
    <source>
        <dbReference type="EMBL" id="KHQ50715.1"/>
    </source>
</evidence>
<dbReference type="Pfam" id="PF05398">
    <property type="entry name" value="PufQ"/>
    <property type="match status" value="1"/>
</dbReference>
<evidence type="ECO:0000256" key="4">
    <source>
        <dbReference type="ARBA" id="ARBA00023171"/>
    </source>
</evidence>
<name>A0A0B3RHE0_9RHOB</name>
<dbReference type="AlphaFoldDB" id="A0A0B3RHE0"/>
<dbReference type="GO" id="GO:0015979">
    <property type="term" value="P:photosynthesis"/>
    <property type="evidence" value="ECO:0007669"/>
    <property type="project" value="UniProtKB-KW"/>
</dbReference>
<keyword evidence="3" id="KW-0602">Photosynthesis</keyword>
<organism evidence="6 7">
    <name type="scientific">Mameliella alba</name>
    <dbReference type="NCBI Taxonomy" id="561184"/>
    <lineage>
        <taxon>Bacteria</taxon>
        <taxon>Pseudomonadati</taxon>
        <taxon>Pseudomonadota</taxon>
        <taxon>Alphaproteobacteria</taxon>
        <taxon>Rhodobacterales</taxon>
        <taxon>Roseobacteraceae</taxon>
        <taxon>Mameliella</taxon>
    </lineage>
</organism>
<dbReference type="STRING" id="561184.SAMN05216376_1199"/>
<dbReference type="RefSeq" id="WP_043145765.1">
    <property type="nucleotide sequence ID" value="NZ_AP022337.1"/>
</dbReference>
<dbReference type="PIRSF" id="PIRSF005825">
    <property type="entry name" value="PufQ"/>
    <property type="match status" value="1"/>
</dbReference>
<evidence type="ECO:0000256" key="2">
    <source>
        <dbReference type="ARBA" id="ARBA00009920"/>
    </source>
</evidence>
<keyword evidence="7" id="KW-1185">Reference proteome</keyword>
<accession>A0A225PFD4</accession>
<accession>A0A0B3RHE0</accession>